<name>U7VA17_9FUSO</name>
<dbReference type="PANTHER" id="PTHR33643:SF1">
    <property type="entry name" value="UREASE ACCESSORY PROTEIN D"/>
    <property type="match status" value="1"/>
</dbReference>
<dbReference type="PANTHER" id="PTHR33643">
    <property type="entry name" value="UREASE ACCESSORY PROTEIN D"/>
    <property type="match status" value="1"/>
</dbReference>
<evidence type="ECO:0000313" key="4">
    <source>
        <dbReference type="Proteomes" id="UP000017081"/>
    </source>
</evidence>
<accession>U7VA17</accession>
<gene>
    <name evidence="3" type="ORF">HMPREF0202_02116</name>
</gene>
<reference evidence="3 4" key="1">
    <citation type="submission" date="2013-08" db="EMBL/GenBank/DDBJ databases">
        <authorList>
            <person name="Weinstock G."/>
            <person name="Sodergren E."/>
            <person name="Wylie T."/>
            <person name="Fulton L."/>
            <person name="Fulton R."/>
            <person name="Fronick C."/>
            <person name="O'Laughlin M."/>
            <person name="Godfrey J."/>
            <person name="Miner T."/>
            <person name="Herter B."/>
            <person name="Appelbaum E."/>
            <person name="Cordes M."/>
            <person name="Lek S."/>
            <person name="Wollam A."/>
            <person name="Pepin K.H."/>
            <person name="Palsikar V.B."/>
            <person name="Mitreva M."/>
            <person name="Wilson R.K."/>
        </authorList>
    </citation>
    <scope>NUCLEOTIDE SEQUENCE [LARGE SCALE GENOMIC DNA]</scope>
    <source>
        <strain evidence="3 4">ATCC BAA-474</strain>
    </source>
</reference>
<comment type="caution">
    <text evidence="3">The sequence shown here is derived from an EMBL/GenBank/DDBJ whole genome shotgun (WGS) entry which is preliminary data.</text>
</comment>
<sequence>MDRCDGKLEIVLENHNLRNETIIKKIYHEGVFKVSPTIHLDNEKVPCYFLMHMGGGYLEGEHCYNDIHLKENTRSIITTQTPTIIYKCLNNIPAKQFSKIRLEKNSVLEYIMDNTILFKDANFEQETDIYLDSTSTLILAEGITAGWSSDGKPFQYKLAKMKNRIYLDDKLVLLDKLLLSPEKSDLFSMGHFENYLNYGTAIIIDSKIDLDFVENMRIYLQEYDVDVKYGVSKLEIPGVVVRALGNLTQDIQKIIYGATNYSREKLLGSCKLDLRKQ</sequence>
<dbReference type="GO" id="GO:0016151">
    <property type="term" value="F:nickel cation binding"/>
    <property type="evidence" value="ECO:0007669"/>
    <property type="project" value="InterPro"/>
</dbReference>
<proteinExistence type="inferred from homology"/>
<evidence type="ECO:0000256" key="2">
    <source>
        <dbReference type="ARBA" id="ARBA00023186"/>
    </source>
</evidence>
<dbReference type="HAMAP" id="MF_01384">
    <property type="entry name" value="UreD"/>
    <property type="match status" value="1"/>
</dbReference>
<dbReference type="RefSeq" id="WP_023051648.1">
    <property type="nucleotide sequence ID" value="NZ_CP173070.2"/>
</dbReference>
<dbReference type="Pfam" id="PF01774">
    <property type="entry name" value="UreD"/>
    <property type="match status" value="1"/>
</dbReference>
<organism evidence="3 4">
    <name type="scientific">Cetobacterium somerae ATCC BAA-474</name>
    <dbReference type="NCBI Taxonomy" id="1319815"/>
    <lineage>
        <taxon>Bacteria</taxon>
        <taxon>Fusobacteriati</taxon>
        <taxon>Fusobacteriota</taxon>
        <taxon>Fusobacteriia</taxon>
        <taxon>Fusobacteriales</taxon>
        <taxon>Fusobacteriaceae</taxon>
        <taxon>Cetobacterium</taxon>
    </lineage>
</organism>
<dbReference type="HOGENOM" id="CLU_056339_5_0_0"/>
<dbReference type="STRING" id="1319815.HMPREF0202_02116"/>
<dbReference type="eggNOG" id="COG0829">
    <property type="taxonomic scope" value="Bacteria"/>
</dbReference>
<dbReference type="AlphaFoldDB" id="U7VA17"/>
<dbReference type="InterPro" id="IPR002669">
    <property type="entry name" value="UreD"/>
</dbReference>
<protein>
    <submittedName>
        <fullName evidence="3">Urease accessory protein UreD</fullName>
    </submittedName>
</protein>
<dbReference type="EMBL" id="AXZF01000093">
    <property type="protein sequence ID" value="ERT67984.1"/>
    <property type="molecule type" value="Genomic_DNA"/>
</dbReference>
<evidence type="ECO:0000256" key="1">
    <source>
        <dbReference type="ARBA" id="ARBA00007177"/>
    </source>
</evidence>
<dbReference type="Proteomes" id="UP000017081">
    <property type="component" value="Unassembled WGS sequence"/>
</dbReference>
<keyword evidence="2" id="KW-0143">Chaperone</keyword>
<comment type="similarity">
    <text evidence="1">Belongs to the UreD family.</text>
</comment>
<keyword evidence="4" id="KW-1185">Reference proteome</keyword>
<evidence type="ECO:0000313" key="3">
    <source>
        <dbReference type="EMBL" id="ERT67984.1"/>
    </source>
</evidence>